<dbReference type="EMBL" id="CT868623">
    <property type="protein sequence ID" value="CAK87549.1"/>
    <property type="molecule type" value="Genomic_DNA"/>
</dbReference>
<dbReference type="InParanoid" id="A0DWY2"/>
<proteinExistence type="predicted"/>
<dbReference type="RefSeq" id="XP_001454946.1">
    <property type="nucleotide sequence ID" value="XM_001454909.1"/>
</dbReference>
<dbReference type="HOGENOM" id="CLU_2325272_0_0_1"/>
<dbReference type="Proteomes" id="UP000000600">
    <property type="component" value="Unassembled WGS sequence"/>
</dbReference>
<reference evidence="1 2" key="1">
    <citation type="journal article" date="2006" name="Nature">
        <title>Global trends of whole-genome duplications revealed by the ciliate Paramecium tetraurelia.</title>
        <authorList>
            <consortium name="Genoscope"/>
            <person name="Aury J.-M."/>
            <person name="Jaillon O."/>
            <person name="Duret L."/>
            <person name="Noel B."/>
            <person name="Jubin C."/>
            <person name="Porcel B.M."/>
            <person name="Segurens B."/>
            <person name="Daubin V."/>
            <person name="Anthouard V."/>
            <person name="Aiach N."/>
            <person name="Arnaiz O."/>
            <person name="Billaut A."/>
            <person name="Beisson J."/>
            <person name="Blanc I."/>
            <person name="Bouhouche K."/>
            <person name="Camara F."/>
            <person name="Duharcourt S."/>
            <person name="Guigo R."/>
            <person name="Gogendeau D."/>
            <person name="Katinka M."/>
            <person name="Keller A.-M."/>
            <person name="Kissmehl R."/>
            <person name="Klotz C."/>
            <person name="Koll F."/>
            <person name="Le Moue A."/>
            <person name="Lepere C."/>
            <person name="Malinsky S."/>
            <person name="Nowacki M."/>
            <person name="Nowak J.K."/>
            <person name="Plattner H."/>
            <person name="Poulain J."/>
            <person name="Ruiz F."/>
            <person name="Serrano V."/>
            <person name="Zagulski M."/>
            <person name="Dessen P."/>
            <person name="Betermier M."/>
            <person name="Weissenbach J."/>
            <person name="Scarpelli C."/>
            <person name="Schachter V."/>
            <person name="Sperling L."/>
            <person name="Meyer E."/>
            <person name="Cohen J."/>
            <person name="Wincker P."/>
        </authorList>
    </citation>
    <scope>NUCLEOTIDE SEQUENCE [LARGE SCALE GENOMIC DNA]</scope>
    <source>
        <strain evidence="1 2">Stock d4-2</strain>
    </source>
</reference>
<dbReference type="AlphaFoldDB" id="A0DWY2"/>
<sequence>MLRISIKLYLFLFQLKVNQNSSLQLKWGFLKIHDHHPTSFEIYPLRNYYYSIQQLDCQMLYIVELRILQIFINQSNKRLTPDQTTMRVQLKPYICGMTK</sequence>
<evidence type="ECO:0000313" key="1">
    <source>
        <dbReference type="EMBL" id="CAK87549.1"/>
    </source>
</evidence>
<protein>
    <submittedName>
        <fullName evidence="1">Uncharacterized protein</fullName>
    </submittedName>
</protein>
<keyword evidence="2" id="KW-1185">Reference proteome</keyword>
<dbReference type="KEGG" id="ptm:GSPATT00039813001"/>
<accession>A0DWY2</accession>
<gene>
    <name evidence="1" type="ORF">GSPATT00039813001</name>
</gene>
<name>A0DWY2_PARTE</name>
<evidence type="ECO:0000313" key="2">
    <source>
        <dbReference type="Proteomes" id="UP000000600"/>
    </source>
</evidence>
<organism evidence="1 2">
    <name type="scientific">Paramecium tetraurelia</name>
    <dbReference type="NCBI Taxonomy" id="5888"/>
    <lineage>
        <taxon>Eukaryota</taxon>
        <taxon>Sar</taxon>
        <taxon>Alveolata</taxon>
        <taxon>Ciliophora</taxon>
        <taxon>Intramacronucleata</taxon>
        <taxon>Oligohymenophorea</taxon>
        <taxon>Peniculida</taxon>
        <taxon>Parameciidae</taxon>
        <taxon>Paramecium</taxon>
    </lineage>
</organism>
<dbReference type="GeneID" id="5040731"/>